<gene>
    <name evidence="6" type="ORF">VDGE_04746</name>
</gene>
<reference evidence="6 7" key="1">
    <citation type="submission" date="2018-12" db="EMBL/GenBank/DDBJ databases">
        <title>Genome of Verticillium dahliae isolate Getta Getta.</title>
        <authorList>
            <person name="Gardiner D.M."/>
        </authorList>
    </citation>
    <scope>NUCLEOTIDE SEQUENCE [LARGE SCALE GENOMIC DNA]</scope>
    <source>
        <strain evidence="6 7">Getta Getta</strain>
    </source>
</reference>
<comment type="subcellular location">
    <subcellularLocation>
        <location evidence="1">Cytoplasm</location>
    </subcellularLocation>
</comment>
<keyword evidence="4" id="KW-0507">mRNA processing</keyword>
<dbReference type="GO" id="GO:0003729">
    <property type="term" value="F:mRNA binding"/>
    <property type="evidence" value="ECO:0007669"/>
    <property type="project" value="TreeGrafter"/>
</dbReference>
<dbReference type="PANTHER" id="PTHR16290">
    <property type="entry name" value="TRANSCRIPTION FACTOR SMIF DECAPPING ENZYME DCP1"/>
    <property type="match status" value="1"/>
</dbReference>
<proteinExistence type="inferred from homology"/>
<sequence>MVNQTPRGKRGGGHARHSSASHRHANPVTSDYDSDAPTHALLDQNAAAPAPNPALLNRTNTELNLAVLRRHMPAIHSILSIAANAVVYTFAPATSSWERAGIEGTYFLCFLAPDAATAQDPSIAAAAAGPPRACIFVLNRRGLNNVSIDLATVGHFEVMDGIYIFRLDEGTDVLAGVKPEGDAADAAIDTTVVGIWIHTEDDETRMSNAVMVQETLRLVQTGEAHVEDDAVQAQAQGQPHSQGQAQAHGQQQDYGPPAAAAQPAGRKLSVSALFGVAPNGLSG</sequence>
<evidence type="ECO:0000313" key="7">
    <source>
        <dbReference type="Proteomes" id="UP000288725"/>
    </source>
</evidence>
<comment type="similarity">
    <text evidence="2">Belongs to the DCP1 family.</text>
</comment>
<dbReference type="SUPFAM" id="SSF50729">
    <property type="entry name" value="PH domain-like"/>
    <property type="match status" value="1"/>
</dbReference>
<dbReference type="Pfam" id="PF06058">
    <property type="entry name" value="DCP1"/>
    <property type="match status" value="1"/>
</dbReference>
<evidence type="ECO:0000256" key="1">
    <source>
        <dbReference type="ARBA" id="ARBA00004496"/>
    </source>
</evidence>
<dbReference type="GO" id="GO:0000290">
    <property type="term" value="P:deadenylation-dependent decapping of nuclear-transcribed mRNA"/>
    <property type="evidence" value="ECO:0007669"/>
    <property type="project" value="InterPro"/>
</dbReference>
<protein>
    <recommendedName>
        <fullName evidence="8">PH domain-like protein</fullName>
    </recommendedName>
</protein>
<evidence type="ECO:0000256" key="2">
    <source>
        <dbReference type="ARBA" id="ARBA00008778"/>
    </source>
</evidence>
<dbReference type="PANTHER" id="PTHR16290:SF0">
    <property type="entry name" value="DECAPPING PROTEIN 1, ISOFORM A"/>
    <property type="match status" value="1"/>
</dbReference>
<dbReference type="AlphaFoldDB" id="A0A444S6K0"/>
<dbReference type="CDD" id="cd13182">
    <property type="entry name" value="EVH1-like_Dcp1"/>
    <property type="match status" value="1"/>
</dbReference>
<comment type="caution">
    <text evidence="6">The sequence shown here is derived from an EMBL/GenBank/DDBJ whole genome shotgun (WGS) entry which is preliminary data.</text>
</comment>
<dbReference type="InterPro" id="IPR010334">
    <property type="entry name" value="Dcp1"/>
</dbReference>
<dbReference type="GO" id="GO:0008047">
    <property type="term" value="F:enzyme activator activity"/>
    <property type="evidence" value="ECO:0007669"/>
    <property type="project" value="InterPro"/>
</dbReference>
<dbReference type="GO" id="GO:0006397">
    <property type="term" value="P:mRNA processing"/>
    <property type="evidence" value="ECO:0007669"/>
    <property type="project" value="UniProtKB-KW"/>
</dbReference>
<dbReference type="GO" id="GO:0031087">
    <property type="term" value="P:deadenylation-independent decapping of nuclear-transcribed mRNA"/>
    <property type="evidence" value="ECO:0007669"/>
    <property type="project" value="TreeGrafter"/>
</dbReference>
<accession>A0A444S6K0</accession>
<keyword evidence="3" id="KW-0963">Cytoplasm</keyword>
<evidence type="ECO:0008006" key="8">
    <source>
        <dbReference type="Google" id="ProtNLM"/>
    </source>
</evidence>
<evidence type="ECO:0000256" key="5">
    <source>
        <dbReference type="SAM" id="MobiDB-lite"/>
    </source>
</evidence>
<dbReference type="Gene3D" id="2.30.29.30">
    <property type="entry name" value="Pleckstrin-homology domain (PH domain)/Phosphotyrosine-binding domain (PTB)"/>
    <property type="match status" value="1"/>
</dbReference>
<feature type="region of interest" description="Disordered" evidence="5">
    <location>
        <begin position="1"/>
        <end position="37"/>
    </location>
</feature>
<evidence type="ECO:0000256" key="3">
    <source>
        <dbReference type="ARBA" id="ARBA00022490"/>
    </source>
</evidence>
<organism evidence="6 7">
    <name type="scientific">Verticillium dahliae</name>
    <name type="common">Verticillium wilt</name>
    <dbReference type="NCBI Taxonomy" id="27337"/>
    <lineage>
        <taxon>Eukaryota</taxon>
        <taxon>Fungi</taxon>
        <taxon>Dikarya</taxon>
        <taxon>Ascomycota</taxon>
        <taxon>Pezizomycotina</taxon>
        <taxon>Sordariomycetes</taxon>
        <taxon>Hypocreomycetidae</taxon>
        <taxon>Glomerellales</taxon>
        <taxon>Plectosphaerellaceae</taxon>
        <taxon>Verticillium</taxon>
    </lineage>
</organism>
<dbReference type="EMBL" id="RSDZ01000019">
    <property type="protein sequence ID" value="RXG49046.1"/>
    <property type="molecule type" value="Genomic_DNA"/>
</dbReference>
<dbReference type="InterPro" id="IPR011993">
    <property type="entry name" value="PH-like_dom_sf"/>
</dbReference>
<feature type="compositionally biased region" description="Basic residues" evidence="5">
    <location>
        <begin position="7"/>
        <end position="25"/>
    </location>
</feature>
<dbReference type="GO" id="GO:0000932">
    <property type="term" value="C:P-body"/>
    <property type="evidence" value="ECO:0007669"/>
    <property type="project" value="TreeGrafter"/>
</dbReference>
<dbReference type="Proteomes" id="UP000288725">
    <property type="component" value="Chromosome 3"/>
</dbReference>
<name>A0A444S6K0_VERDA</name>
<evidence type="ECO:0000256" key="4">
    <source>
        <dbReference type="ARBA" id="ARBA00022664"/>
    </source>
</evidence>
<feature type="region of interest" description="Disordered" evidence="5">
    <location>
        <begin position="234"/>
        <end position="265"/>
    </location>
</feature>
<evidence type="ECO:0000313" key="6">
    <source>
        <dbReference type="EMBL" id="RXG49046.1"/>
    </source>
</evidence>